<dbReference type="Pfam" id="PF10354">
    <property type="entry name" value="BMT5-like"/>
    <property type="match status" value="1"/>
</dbReference>
<evidence type="ECO:0000256" key="1">
    <source>
        <dbReference type="ARBA" id="ARBA00007411"/>
    </source>
</evidence>
<dbReference type="FunFam" id="3.30.70.60:FF:000001">
    <property type="entry name" value="Elongation factor 1-beta 1 like"/>
    <property type="match status" value="1"/>
</dbReference>
<keyword evidence="2 4" id="KW-0251">Elongation factor</keyword>
<dbReference type="GO" id="GO:0005853">
    <property type="term" value="C:eukaryotic translation elongation factor 1 complex"/>
    <property type="evidence" value="ECO:0007669"/>
    <property type="project" value="InterPro"/>
</dbReference>
<dbReference type="PANTHER" id="PTHR11595:SF21">
    <property type="entry name" value="ELONGATION FACTOR 1-BETA"/>
    <property type="match status" value="1"/>
</dbReference>
<dbReference type="PROSITE" id="PS00825">
    <property type="entry name" value="EF1BD_2"/>
    <property type="match status" value="1"/>
</dbReference>
<feature type="compositionally biased region" description="Basic and acidic residues" evidence="6">
    <location>
        <begin position="448"/>
        <end position="457"/>
    </location>
</feature>
<dbReference type="PANTHER" id="PTHR11595">
    <property type="entry name" value="EF-HAND AND COILED-COIL DOMAIN-CONTAINING FAMILY MEMBER"/>
    <property type="match status" value="1"/>
</dbReference>
<organism evidence="9 10">
    <name type="scientific">Ditylenchus destructor</name>
    <dbReference type="NCBI Taxonomy" id="166010"/>
    <lineage>
        <taxon>Eukaryota</taxon>
        <taxon>Metazoa</taxon>
        <taxon>Ecdysozoa</taxon>
        <taxon>Nematoda</taxon>
        <taxon>Chromadorea</taxon>
        <taxon>Rhabditida</taxon>
        <taxon>Tylenchina</taxon>
        <taxon>Tylenchomorpha</taxon>
        <taxon>Sphaerularioidea</taxon>
        <taxon>Anguinidae</taxon>
        <taxon>Anguininae</taxon>
        <taxon>Ditylenchus</taxon>
    </lineage>
</organism>
<proteinExistence type="inferred from homology"/>
<dbReference type="InterPro" id="IPR049720">
    <property type="entry name" value="EF1B_bsu/dsu"/>
</dbReference>
<dbReference type="GO" id="GO:0005829">
    <property type="term" value="C:cytosol"/>
    <property type="evidence" value="ECO:0007669"/>
    <property type="project" value="TreeGrafter"/>
</dbReference>
<keyword evidence="3 4" id="KW-0648">Protein biosynthesis</keyword>
<accession>A0AAD4NEB0</accession>
<evidence type="ECO:0000259" key="7">
    <source>
        <dbReference type="SMART" id="SM00888"/>
    </source>
</evidence>
<dbReference type="SMART" id="SM00888">
    <property type="entry name" value="EF1_GNE"/>
    <property type="match status" value="1"/>
</dbReference>
<gene>
    <name evidence="9" type="ORF">DdX_02467</name>
</gene>
<dbReference type="SMART" id="SM01182">
    <property type="entry name" value="EF-1_beta_acid"/>
    <property type="match status" value="1"/>
</dbReference>
<dbReference type="CDD" id="cd00292">
    <property type="entry name" value="EF1B"/>
    <property type="match status" value="1"/>
</dbReference>
<evidence type="ECO:0000313" key="10">
    <source>
        <dbReference type="Proteomes" id="UP001201812"/>
    </source>
</evidence>
<keyword evidence="5" id="KW-0175">Coiled coil</keyword>
<feature type="region of interest" description="Disordered" evidence="6">
    <location>
        <begin position="42"/>
        <end position="70"/>
    </location>
</feature>
<evidence type="ECO:0000313" key="9">
    <source>
        <dbReference type="EMBL" id="KAI1725787.1"/>
    </source>
</evidence>
<dbReference type="InterPro" id="IPR018940">
    <property type="entry name" value="EF-1_beta_acid_region_euk"/>
</dbReference>
<evidence type="ECO:0000256" key="5">
    <source>
        <dbReference type="SAM" id="Coils"/>
    </source>
</evidence>
<dbReference type="InterPro" id="IPR014038">
    <property type="entry name" value="EF1B_bsu/dsu_GNE"/>
</dbReference>
<reference evidence="9" key="1">
    <citation type="submission" date="2022-01" db="EMBL/GenBank/DDBJ databases">
        <title>Genome Sequence Resource for Two Populations of Ditylenchus destructor, the Migratory Endoparasitic Phytonematode.</title>
        <authorList>
            <person name="Zhang H."/>
            <person name="Lin R."/>
            <person name="Xie B."/>
        </authorList>
    </citation>
    <scope>NUCLEOTIDE SEQUENCE</scope>
    <source>
        <strain evidence="9">BazhouSP</strain>
    </source>
</reference>
<sequence length="587" mass="66512">MSAESLRSEVRPHLAIHHVLKSADQIYNKDVQVYTQLQTQHAHVPAGVKSKDNQHGGDGGKQQFSGAQNKLQQGIEAAKRAVDDALQGHSTDGGCSSGEVETLRKEVEQLKAGNQKLSTEVAEIRKMLQQLRVSVKIFELRKDPLCSMKHRTSFDECLRSSVLVLGDGNLSFSLSLARLHPQMKICATVLEPEAEFLRNYVSGTHILQNLRYLPNVTIVFGVDATKLNLSQGSFGDMYYKFTDLVMNFPHHCGKTNLRRSRELIYGIFKSASEHIMVTSETHFHMSFAKGQSGVHPCWTQTGAIFQKEEPKHEKDSWQLLEIAAQAGLRAEFVRPFRPEKFPEYQCAGYKNSDQWFHNKNGSETFTFVYNAKHPMEFEEAKLTELCTNPQRFCRIPRDFHLLRPWFKHDISILFGSAIENDINQAEDELYKIIQLLVNSGNVTQNASKEPETKKANEDGDFDLFGSDDEEDKETEEQKRIREERLAAYAAKKAKKPGLIAKSSVILDVKPWDDETSLEEMEKQVRSIQMDGLLWGAAKQIPIGYGIKKLQIVSTVEDEKVSVDDLIDQIQGFEDYVQSVDVVAFNKI</sequence>
<keyword evidence="10" id="KW-1185">Reference proteome</keyword>
<feature type="region of interest" description="Disordered" evidence="6">
    <location>
        <begin position="444"/>
        <end position="478"/>
    </location>
</feature>
<feature type="domain" description="Translation elongation factor EF1B beta/delta subunit guanine nucleotide exchange" evidence="7">
    <location>
        <begin position="501"/>
        <end position="587"/>
    </location>
</feature>
<dbReference type="Proteomes" id="UP001201812">
    <property type="component" value="Unassembled WGS sequence"/>
</dbReference>
<dbReference type="GO" id="GO:0003746">
    <property type="term" value="F:translation elongation factor activity"/>
    <property type="evidence" value="ECO:0007669"/>
    <property type="project" value="UniProtKB-KW"/>
</dbReference>
<dbReference type="InterPro" id="IPR019446">
    <property type="entry name" value="BMT5-like"/>
</dbReference>
<evidence type="ECO:0000256" key="4">
    <source>
        <dbReference type="RuleBase" id="RU003791"/>
    </source>
</evidence>
<comment type="similarity">
    <text evidence="1 4">Belongs to the EF-1-beta/EF-1-delta family.</text>
</comment>
<dbReference type="Gene3D" id="3.30.70.60">
    <property type="match status" value="1"/>
</dbReference>
<evidence type="ECO:0000256" key="2">
    <source>
        <dbReference type="ARBA" id="ARBA00022768"/>
    </source>
</evidence>
<dbReference type="EMBL" id="JAKKPZ010000002">
    <property type="protein sequence ID" value="KAI1725787.1"/>
    <property type="molecule type" value="Genomic_DNA"/>
</dbReference>
<dbReference type="InterPro" id="IPR036219">
    <property type="entry name" value="eEF-1beta-like_sf"/>
</dbReference>
<dbReference type="AlphaFoldDB" id="A0AAD4NEB0"/>
<feature type="compositionally biased region" description="Acidic residues" evidence="6">
    <location>
        <begin position="458"/>
        <end position="474"/>
    </location>
</feature>
<protein>
    <submittedName>
        <fullName evidence="9">EF-1 guanine nucleotide exchange domain-containing protein</fullName>
    </submittedName>
</protein>
<dbReference type="GO" id="GO:0070475">
    <property type="term" value="P:rRNA base methylation"/>
    <property type="evidence" value="ECO:0007669"/>
    <property type="project" value="InterPro"/>
</dbReference>
<evidence type="ECO:0000256" key="6">
    <source>
        <dbReference type="SAM" id="MobiDB-lite"/>
    </source>
</evidence>
<dbReference type="Pfam" id="PF10587">
    <property type="entry name" value="EF-1_beta_acid"/>
    <property type="match status" value="1"/>
</dbReference>
<comment type="caution">
    <text evidence="9">The sequence shown here is derived from an EMBL/GenBank/DDBJ whole genome shotgun (WGS) entry which is preliminary data.</text>
</comment>
<dbReference type="SUPFAM" id="SSF54984">
    <property type="entry name" value="eEF-1beta-like"/>
    <property type="match status" value="1"/>
</dbReference>
<dbReference type="GO" id="GO:0070042">
    <property type="term" value="F:rRNA (uridine-N3-)-methyltransferase activity"/>
    <property type="evidence" value="ECO:0007669"/>
    <property type="project" value="InterPro"/>
</dbReference>
<dbReference type="InterPro" id="IPR014717">
    <property type="entry name" value="Transl_elong_EF1B/ribsomal_bS6"/>
</dbReference>
<feature type="coiled-coil region" evidence="5">
    <location>
        <begin position="100"/>
        <end position="134"/>
    </location>
</feature>
<dbReference type="Pfam" id="PF00736">
    <property type="entry name" value="EF1_GNE"/>
    <property type="match status" value="1"/>
</dbReference>
<name>A0AAD4NEB0_9BILA</name>
<dbReference type="InterPro" id="IPR001326">
    <property type="entry name" value="Transl_elong_EF1B_B/D_CS"/>
</dbReference>
<dbReference type="GO" id="GO:0005085">
    <property type="term" value="F:guanyl-nucleotide exchange factor activity"/>
    <property type="evidence" value="ECO:0007669"/>
    <property type="project" value="TreeGrafter"/>
</dbReference>
<evidence type="ECO:0000259" key="8">
    <source>
        <dbReference type="SMART" id="SM01182"/>
    </source>
</evidence>
<feature type="domain" description="Elongation factor 1 beta central acidic region eukaryote" evidence="8">
    <location>
        <begin position="463"/>
        <end position="492"/>
    </location>
</feature>
<evidence type="ECO:0000256" key="3">
    <source>
        <dbReference type="ARBA" id="ARBA00022917"/>
    </source>
</evidence>